<dbReference type="Pfam" id="PF07686">
    <property type="entry name" value="V-set"/>
    <property type="match status" value="1"/>
</dbReference>
<dbReference type="PROSITE" id="PS50835">
    <property type="entry name" value="IG_LIKE"/>
    <property type="match status" value="1"/>
</dbReference>
<dbReference type="Gene3D" id="2.30.30.40">
    <property type="entry name" value="SH3 Domains"/>
    <property type="match status" value="1"/>
</dbReference>
<feature type="compositionally biased region" description="Pro residues" evidence="8">
    <location>
        <begin position="238"/>
        <end position="251"/>
    </location>
</feature>
<dbReference type="SUPFAM" id="SSF48726">
    <property type="entry name" value="Immunoglobulin"/>
    <property type="match status" value="2"/>
</dbReference>
<organism evidence="11 12">
    <name type="scientific">Chelonia mydas</name>
    <name type="common">Green sea-turtle</name>
    <name type="synonym">Chelonia agassizi</name>
    <dbReference type="NCBI Taxonomy" id="8469"/>
    <lineage>
        <taxon>Eukaryota</taxon>
        <taxon>Metazoa</taxon>
        <taxon>Chordata</taxon>
        <taxon>Craniata</taxon>
        <taxon>Vertebrata</taxon>
        <taxon>Euteleostomi</taxon>
        <taxon>Archelosauria</taxon>
        <taxon>Testudinata</taxon>
        <taxon>Testudines</taxon>
        <taxon>Cryptodira</taxon>
        <taxon>Durocryptodira</taxon>
        <taxon>Americhelydia</taxon>
        <taxon>Chelonioidea</taxon>
        <taxon>Cheloniidae</taxon>
        <taxon>Chelonia</taxon>
    </lineage>
</organism>
<feature type="compositionally biased region" description="Polar residues" evidence="8">
    <location>
        <begin position="826"/>
        <end position="840"/>
    </location>
</feature>
<evidence type="ECO:0000256" key="4">
    <source>
        <dbReference type="ARBA" id="ARBA00022490"/>
    </source>
</evidence>
<dbReference type="InterPro" id="IPR036028">
    <property type="entry name" value="SH3-like_dom_sf"/>
</dbReference>
<feature type="compositionally biased region" description="Polar residues" evidence="8">
    <location>
        <begin position="857"/>
        <end position="912"/>
    </location>
</feature>
<proteinExistence type="predicted"/>
<dbReference type="InterPro" id="IPR003599">
    <property type="entry name" value="Ig_sub"/>
</dbReference>
<dbReference type="CDD" id="cd07611">
    <property type="entry name" value="BAR_Amphiphysin_I_II"/>
    <property type="match status" value="1"/>
</dbReference>
<evidence type="ECO:0000313" key="12">
    <source>
        <dbReference type="Proteomes" id="UP000031443"/>
    </source>
</evidence>
<evidence type="ECO:0000256" key="5">
    <source>
        <dbReference type="ARBA" id="ARBA00023054"/>
    </source>
</evidence>
<dbReference type="GO" id="GO:0005543">
    <property type="term" value="F:phospholipid binding"/>
    <property type="evidence" value="ECO:0007669"/>
    <property type="project" value="TreeGrafter"/>
</dbReference>
<evidence type="ECO:0000256" key="1">
    <source>
        <dbReference type="ARBA" id="ARBA00004308"/>
    </source>
</evidence>
<feature type="compositionally biased region" description="Basic and acidic residues" evidence="8">
    <location>
        <begin position="467"/>
        <end position="480"/>
    </location>
</feature>
<keyword evidence="12" id="KW-1185">Reference proteome</keyword>
<dbReference type="eggNOG" id="KOG3771">
    <property type="taxonomic scope" value="Eukaryota"/>
</dbReference>
<dbReference type="PRINTS" id="PR01251">
    <property type="entry name" value="AMPHIPHYSIN"/>
</dbReference>
<keyword evidence="6" id="KW-0472">Membrane</keyword>
<dbReference type="FunFam" id="1.20.1270.60:FF:000013">
    <property type="entry name" value="Amphiphysin isoform 2"/>
    <property type="match status" value="1"/>
</dbReference>
<feature type="domain" description="BAR" evidence="10">
    <location>
        <begin position="1"/>
        <end position="217"/>
    </location>
</feature>
<dbReference type="SMART" id="SM00721">
    <property type="entry name" value="BAR"/>
    <property type="match status" value="1"/>
</dbReference>
<evidence type="ECO:0000259" key="9">
    <source>
        <dbReference type="PROSITE" id="PS50835"/>
    </source>
</evidence>
<dbReference type="InterPro" id="IPR036179">
    <property type="entry name" value="Ig-like_dom_sf"/>
</dbReference>
<evidence type="ECO:0000256" key="2">
    <source>
        <dbReference type="ARBA" id="ARBA00004496"/>
    </source>
</evidence>
<feature type="region of interest" description="Disordered" evidence="8">
    <location>
        <begin position="928"/>
        <end position="953"/>
    </location>
</feature>
<gene>
    <name evidence="11" type="ORF">UY3_06031</name>
</gene>
<feature type="compositionally biased region" description="Polar residues" evidence="8">
    <location>
        <begin position="453"/>
        <end position="466"/>
    </location>
</feature>
<feature type="non-terminal residue" evidence="11">
    <location>
        <position position="1"/>
    </location>
</feature>
<evidence type="ECO:0000256" key="6">
    <source>
        <dbReference type="ARBA" id="ARBA00023136"/>
    </source>
</evidence>
<dbReference type="EMBL" id="KB523916">
    <property type="protein sequence ID" value="EMP36794.1"/>
    <property type="molecule type" value="Genomic_DNA"/>
</dbReference>
<keyword evidence="3" id="KW-0728">SH3 domain</keyword>
<reference evidence="12" key="1">
    <citation type="journal article" date="2013" name="Nat. Genet.">
        <title>The draft genomes of soft-shell turtle and green sea turtle yield insights into the development and evolution of the turtle-specific body plan.</title>
        <authorList>
            <person name="Wang Z."/>
            <person name="Pascual-Anaya J."/>
            <person name="Zadissa A."/>
            <person name="Li W."/>
            <person name="Niimura Y."/>
            <person name="Huang Z."/>
            <person name="Li C."/>
            <person name="White S."/>
            <person name="Xiong Z."/>
            <person name="Fang D."/>
            <person name="Wang B."/>
            <person name="Ming Y."/>
            <person name="Chen Y."/>
            <person name="Zheng Y."/>
            <person name="Kuraku S."/>
            <person name="Pignatelli M."/>
            <person name="Herrero J."/>
            <person name="Beal K."/>
            <person name="Nozawa M."/>
            <person name="Li Q."/>
            <person name="Wang J."/>
            <person name="Zhang H."/>
            <person name="Yu L."/>
            <person name="Shigenobu S."/>
            <person name="Wang J."/>
            <person name="Liu J."/>
            <person name="Flicek P."/>
            <person name="Searle S."/>
            <person name="Wang J."/>
            <person name="Kuratani S."/>
            <person name="Yin Y."/>
            <person name="Aken B."/>
            <person name="Zhang G."/>
            <person name="Irie N."/>
        </authorList>
    </citation>
    <scope>NUCLEOTIDE SEQUENCE [LARGE SCALE GENOMIC DNA]</scope>
</reference>
<feature type="compositionally biased region" description="Low complexity" evidence="8">
    <location>
        <begin position="252"/>
        <end position="273"/>
    </location>
</feature>
<dbReference type="GO" id="GO:0005886">
    <property type="term" value="C:plasma membrane"/>
    <property type="evidence" value="ECO:0007669"/>
    <property type="project" value="TreeGrafter"/>
</dbReference>
<dbReference type="Gene3D" id="1.20.1270.60">
    <property type="entry name" value="Arfaptin homology (AH) domain/BAR domain"/>
    <property type="match status" value="1"/>
</dbReference>
<dbReference type="Pfam" id="PF03114">
    <property type="entry name" value="BAR"/>
    <property type="match status" value="1"/>
</dbReference>
<accession>M7BHX7</accession>
<dbReference type="PROSITE" id="PS51021">
    <property type="entry name" value="BAR"/>
    <property type="match status" value="1"/>
</dbReference>
<dbReference type="InterPro" id="IPR004148">
    <property type="entry name" value="BAR_dom"/>
</dbReference>
<feature type="compositionally biased region" description="Polar residues" evidence="8">
    <location>
        <begin position="928"/>
        <end position="948"/>
    </location>
</feature>
<feature type="region of interest" description="Disordered" evidence="8">
    <location>
        <begin position="826"/>
        <end position="913"/>
    </location>
</feature>
<dbReference type="InterPro" id="IPR027267">
    <property type="entry name" value="AH/BAR_dom_sf"/>
</dbReference>
<dbReference type="InterPro" id="IPR013106">
    <property type="entry name" value="Ig_V-set"/>
</dbReference>
<evidence type="ECO:0000259" key="10">
    <source>
        <dbReference type="PROSITE" id="PS51021"/>
    </source>
</evidence>
<feature type="compositionally biased region" description="Low complexity" evidence="8">
    <location>
        <begin position="1108"/>
        <end position="1117"/>
    </location>
</feature>
<dbReference type="STRING" id="8469.M7BHX7"/>
<dbReference type="SUPFAM" id="SSF103657">
    <property type="entry name" value="BAR/IMD domain-like"/>
    <property type="match status" value="1"/>
</dbReference>
<evidence type="ECO:0000256" key="7">
    <source>
        <dbReference type="SAM" id="Coils"/>
    </source>
</evidence>
<dbReference type="InterPro" id="IPR003017">
    <property type="entry name" value="Amphiphysin_1"/>
</dbReference>
<protein>
    <submittedName>
        <fullName evidence="11">Amphiphysin</fullName>
    </submittedName>
</protein>
<feature type="coiled-coil region" evidence="7">
    <location>
        <begin position="129"/>
        <end position="163"/>
    </location>
</feature>
<dbReference type="InterPro" id="IPR003005">
    <property type="entry name" value="Amphiphysin"/>
</dbReference>
<dbReference type="PRINTS" id="PR01252">
    <property type="entry name" value="AMPHIPHYSIN1"/>
</dbReference>
<feature type="region of interest" description="Disordered" evidence="8">
    <location>
        <begin position="417"/>
        <end position="436"/>
    </location>
</feature>
<comment type="subcellular location">
    <subcellularLocation>
        <location evidence="2">Cytoplasm</location>
    </subcellularLocation>
    <subcellularLocation>
        <location evidence="1">Endomembrane system</location>
    </subcellularLocation>
</comment>
<dbReference type="SUPFAM" id="SSF50044">
    <property type="entry name" value="SH3-domain"/>
    <property type="match status" value="1"/>
</dbReference>
<dbReference type="PANTHER" id="PTHR46514:SF2">
    <property type="entry name" value="AMPHIPHYSIN"/>
    <property type="match status" value="1"/>
</dbReference>
<keyword evidence="5 7" id="KW-0175">Coiled coil</keyword>
<feature type="region of interest" description="Disordered" evidence="8">
    <location>
        <begin position="221"/>
        <end position="288"/>
    </location>
</feature>
<dbReference type="GO" id="GO:0048488">
    <property type="term" value="P:synaptic vesicle endocytosis"/>
    <property type="evidence" value="ECO:0007669"/>
    <property type="project" value="TreeGrafter"/>
</dbReference>
<feature type="domain" description="Ig-like" evidence="9">
    <location>
        <begin position="1296"/>
        <end position="1392"/>
    </location>
</feature>
<feature type="region of interest" description="Disordered" evidence="8">
    <location>
        <begin position="1088"/>
        <end position="1128"/>
    </location>
</feature>
<evidence type="ECO:0000313" key="11">
    <source>
        <dbReference type="EMBL" id="EMP36794.1"/>
    </source>
</evidence>
<dbReference type="GO" id="GO:0008021">
    <property type="term" value="C:synaptic vesicle"/>
    <property type="evidence" value="ECO:0007669"/>
    <property type="project" value="TreeGrafter"/>
</dbReference>
<evidence type="ECO:0000256" key="8">
    <source>
        <dbReference type="SAM" id="MobiDB-lite"/>
    </source>
</evidence>
<keyword evidence="4" id="KW-0963">Cytoplasm</keyword>
<name>M7BHX7_CHEMY</name>
<dbReference type="SMART" id="SM00409">
    <property type="entry name" value="IG"/>
    <property type="match status" value="2"/>
</dbReference>
<dbReference type="InterPro" id="IPR013783">
    <property type="entry name" value="Ig-like_fold"/>
</dbReference>
<sequence length="1414" mass="156329">VLQKLGKADETKDEQFEEYIQNFKRQEAEGSRLQRELRGYLAAIKGMQEASKKLTESLHEVYEPEWYGREDVKMVGEKCDVLWEDFHQKLVDGSLLTLDTYLGQFPDIKTRIAKRSRKLVDYDSARHHLEALQSSKRRDESRITKAEEEFQKAQKVFEDFNIDLQEELPSLWSRRVGFYVNTFKNISSLESKFHKEIALLCHKLYEVMTKLGDQHADKAFTIQGAPSDSGPLRIAKTPSPPEEASPLPSPSSSPNHTLAPVSSPAPARPKSPSQLRKGPPVPPMPKLTPTKELQQENIISFFEDNFVPEISVTTPSQNEAPEVKKEECLLDLDFDPFKPEVVSTGITLTHSPMSQTSSELVQPRDSSKSLSLCNLVMEENPNNGSTEDINRSQTDLGSLNWGLELSTASVSQEITAGGSLPFPEAEQTSRESTGTLSVSVWPAVGEQEDHAPGSSSIDENQRTSLKARSDARNIPCKDLEPDQPLANESSCEMPIIGTDSLLDESPCDVEKAEEKKQEEEESMWAGVEPCEKVETRAVNFKEIKHTKEFEETDYENKEHSEVEPLKGLAKQDHEIVENTEIETVWESEYNSGQTDTTVDNYLEETGLENHGQIKFKGVNVIQEIDGMVPGSLSAGLEDGANIVENICKHVECADVEPENVLDNWNRDHETEFLDDVDHAGSVAGGSTAMERINVLGHVVLDVTDHSEKDTADVGKVLCDAELFSAEESVKETEDNSFITLQNGSAADEGQADFIPFEKELALQPETADQASAKCSASCLDNVGDKLVARAAPAVIEDHSSNISVPEGALETDPWLANWDPTVNNDPWGFSSLSDGQTNGFDNWPFSPKQQDSEESNMENTWPSFSDKWSTQDLGSIDNSWQDMGVTTSNKNQEVSLKQGSSREQASISNSGPSKEIARPLVLFQVGNSRNASTESSTSPKDNETNNSDLSEDEIANRRYGLLYQEIEADKEEASSSTFNGFTQDTSLFTVQSNQNVVDNLMVAITEDAGAVENAVVTEASEATAASEMSDEGDKLKTEEKEAEVAQEKVSSIPSLVIEPASNNEGEGEEHEVLVNESKAVVEDVGAQGIESDASETSQVVSEQKTIEETQTTSSEEQPVSADDAAHGMPPGFLFKVEALHDFEAANTDELNLKRGDTVLVIPSDATDDQPTGSTGFWRAEQLRLGKSKGNTRSGSSISTFEDGEAQVLVQSQLSITKAEDRTARIDCHVSGITLSTAYIHWYRQRPDAALERILYLSSGKPVFDQDSEKGKFEADKQLSESTCTLTVKKTTKNGCAQIHLRQARLSVTRAEKKTARIVCEASGIQNFRSAVIHWYRQRPGEAPERILYISSEKVQFDKDSDKKFDGENNPDQPISTLRVNGINPNDRAIYYCAYWDGTVLESHRQPVQKPHSVF</sequence>
<dbReference type="SMART" id="SM00406">
    <property type="entry name" value="IGv"/>
    <property type="match status" value="2"/>
</dbReference>
<dbReference type="PANTHER" id="PTHR46514">
    <property type="entry name" value="AMPHIPHYSIN"/>
    <property type="match status" value="1"/>
</dbReference>
<dbReference type="InterPro" id="IPR007110">
    <property type="entry name" value="Ig-like_dom"/>
</dbReference>
<evidence type="ECO:0000256" key="3">
    <source>
        <dbReference type="ARBA" id="ARBA00022443"/>
    </source>
</evidence>
<dbReference type="Gene3D" id="2.60.40.10">
    <property type="entry name" value="Immunoglobulins"/>
    <property type="match status" value="2"/>
</dbReference>
<dbReference type="Proteomes" id="UP000031443">
    <property type="component" value="Unassembled WGS sequence"/>
</dbReference>
<feature type="region of interest" description="Disordered" evidence="8">
    <location>
        <begin position="446"/>
        <end position="489"/>
    </location>
</feature>